<gene>
    <name evidence="7" type="ORF">K5V21_05635</name>
</gene>
<keyword evidence="2" id="KW-0997">Cell inner membrane</keyword>
<dbReference type="InterPro" id="IPR029052">
    <property type="entry name" value="Metallo-depent_PP-like"/>
</dbReference>
<dbReference type="Proteomes" id="UP001299068">
    <property type="component" value="Unassembled WGS sequence"/>
</dbReference>
<keyword evidence="8" id="KW-1185">Reference proteome</keyword>
<accession>A0ABS7KVU9</accession>
<dbReference type="EMBL" id="JAIKTU010000004">
    <property type="protein sequence ID" value="MBY0754933.1"/>
    <property type="molecule type" value="Genomic_DNA"/>
</dbReference>
<proteinExistence type="predicted"/>
<keyword evidence="1" id="KW-1003">Cell membrane</keyword>
<keyword evidence="4" id="KW-0472">Membrane</keyword>
<reference evidence="7 8" key="1">
    <citation type="journal article" date="2021" name="Cell Host Microbe">
        <title>in vivo commensal control of Clostridioides difficile virulence.</title>
        <authorList>
            <person name="Girinathan B.P."/>
            <person name="Dibenedetto N."/>
            <person name="Worley J.N."/>
            <person name="Peltier J."/>
            <person name="Arrieta-Ortiz M.L."/>
            <person name="Rupa Christinal Immanuel S."/>
            <person name="Lavin R."/>
            <person name="Delaney M.L."/>
            <person name="Cummins C."/>
            <person name="Hoffmann M."/>
            <person name="Luo Y."/>
            <person name="Gonzalez-Escalona N."/>
            <person name="Allard M."/>
            <person name="Onderdonk A.B."/>
            <person name="Gerber G.K."/>
            <person name="Sonenshein A.L."/>
            <person name="Baliga N."/>
            <person name="Dupuy B."/>
            <person name="Bry L."/>
        </authorList>
    </citation>
    <scope>NUCLEOTIDE SEQUENCE [LARGE SCALE GENOMIC DNA]</scope>
    <source>
        <strain evidence="7 8">DSM 599</strain>
    </source>
</reference>
<comment type="caution">
    <text evidence="7">The sequence shown here is derived from an EMBL/GenBank/DDBJ whole genome shotgun (WGS) entry which is preliminary data.</text>
</comment>
<organism evidence="7 8">
    <name type="scientific">Clostridium sardiniense</name>
    <name type="common">Clostridium absonum</name>
    <dbReference type="NCBI Taxonomy" id="29369"/>
    <lineage>
        <taxon>Bacteria</taxon>
        <taxon>Bacillati</taxon>
        <taxon>Bacillota</taxon>
        <taxon>Clostridia</taxon>
        <taxon>Eubacteriales</taxon>
        <taxon>Clostridiaceae</taxon>
        <taxon>Clostridium</taxon>
    </lineage>
</organism>
<dbReference type="InterPro" id="IPR004843">
    <property type="entry name" value="Calcineurin-like_PHP"/>
</dbReference>
<keyword evidence="5" id="KW-0464">Manganese</keyword>
<dbReference type="PANTHER" id="PTHR34990:SF2">
    <property type="entry name" value="BLL8164 PROTEIN"/>
    <property type="match status" value="1"/>
</dbReference>
<evidence type="ECO:0000256" key="3">
    <source>
        <dbReference type="ARBA" id="ARBA00022723"/>
    </source>
</evidence>
<dbReference type="Pfam" id="PF00149">
    <property type="entry name" value="Metallophos"/>
    <property type="match status" value="1"/>
</dbReference>
<feature type="domain" description="Calcineurin-like phosphoesterase" evidence="6">
    <location>
        <begin position="23"/>
        <end position="233"/>
    </location>
</feature>
<dbReference type="PANTHER" id="PTHR34990">
    <property type="entry name" value="UDP-2,3-DIACYLGLUCOSAMINE HYDROLASE-RELATED"/>
    <property type="match status" value="1"/>
</dbReference>
<protein>
    <submittedName>
        <fullName evidence="7">Metallophosphoesterase</fullName>
    </submittedName>
</protein>
<evidence type="ECO:0000256" key="1">
    <source>
        <dbReference type="ARBA" id="ARBA00022475"/>
    </source>
</evidence>
<evidence type="ECO:0000259" key="6">
    <source>
        <dbReference type="Pfam" id="PF00149"/>
    </source>
</evidence>
<dbReference type="InterPro" id="IPR043461">
    <property type="entry name" value="LpxH-like"/>
</dbReference>
<evidence type="ECO:0000256" key="5">
    <source>
        <dbReference type="ARBA" id="ARBA00023211"/>
    </source>
</evidence>
<dbReference type="Gene3D" id="3.60.21.10">
    <property type="match status" value="1"/>
</dbReference>
<evidence type="ECO:0000256" key="4">
    <source>
        <dbReference type="ARBA" id="ARBA00023136"/>
    </source>
</evidence>
<evidence type="ECO:0000313" key="7">
    <source>
        <dbReference type="EMBL" id="MBY0754933.1"/>
    </source>
</evidence>
<keyword evidence="3" id="KW-0479">Metal-binding</keyword>
<name>A0ABS7KVU9_CLOSR</name>
<evidence type="ECO:0000256" key="2">
    <source>
        <dbReference type="ARBA" id="ARBA00022519"/>
    </source>
</evidence>
<dbReference type="SUPFAM" id="SSF56300">
    <property type="entry name" value="Metallo-dependent phosphatases"/>
    <property type="match status" value="1"/>
</dbReference>
<evidence type="ECO:0000313" key="8">
    <source>
        <dbReference type="Proteomes" id="UP001299068"/>
    </source>
</evidence>
<dbReference type="RefSeq" id="WP_221859843.1">
    <property type="nucleotide sequence ID" value="NZ_JAIKTU010000004.1"/>
</dbReference>
<sequence>MGKKKFEKILKNAEVLDIDLNSKVVFISDVHRGDGGSADSLIGNKNIYLAAINYYYKEEYTLVEIGDGDELWKNKDCRDIAYNYKDVFSIYNRFNKDKRLYMLYGNHDKMKKNKNFKIIHRNRFKKIGDNFGENFLNLIENIEFHEGLVLNFIPSNKKGIVAHGHQLDLMNDELSCVSRFLVRYLWRFLEGVAGFKAPNSPANSYKKGSKIDKELGKWSDKNKILLICGHTHKIKFPKAGEGLYFNDGSCVLPNSITSLEINKGLISVVKWSIEVGNENNLYIRRSFLAGPERIEAYLKFVKK</sequence>